<keyword evidence="2" id="KW-1185">Reference proteome</keyword>
<evidence type="ECO:0000313" key="1">
    <source>
        <dbReference type="EnsemblPlants" id="AET1Gv20695500.13"/>
    </source>
</evidence>
<proteinExistence type="predicted"/>
<evidence type="ECO:0000313" key="2">
    <source>
        <dbReference type="Proteomes" id="UP000015105"/>
    </source>
</evidence>
<accession>A0A452ZBH9</accession>
<dbReference type="EnsemblPlants" id="AET1Gv20695500.13">
    <property type="protein sequence ID" value="AET1Gv20695500.13"/>
    <property type="gene ID" value="AET1Gv20695500"/>
</dbReference>
<organism evidence="1 2">
    <name type="scientific">Aegilops tauschii subsp. strangulata</name>
    <name type="common">Goatgrass</name>
    <dbReference type="NCBI Taxonomy" id="200361"/>
    <lineage>
        <taxon>Eukaryota</taxon>
        <taxon>Viridiplantae</taxon>
        <taxon>Streptophyta</taxon>
        <taxon>Embryophyta</taxon>
        <taxon>Tracheophyta</taxon>
        <taxon>Spermatophyta</taxon>
        <taxon>Magnoliopsida</taxon>
        <taxon>Liliopsida</taxon>
        <taxon>Poales</taxon>
        <taxon>Poaceae</taxon>
        <taxon>BOP clade</taxon>
        <taxon>Pooideae</taxon>
        <taxon>Triticodae</taxon>
        <taxon>Triticeae</taxon>
        <taxon>Triticinae</taxon>
        <taxon>Aegilops</taxon>
    </lineage>
</organism>
<reference evidence="2" key="2">
    <citation type="journal article" date="2017" name="Nat. Plants">
        <title>The Aegilops tauschii genome reveals multiple impacts of transposons.</title>
        <authorList>
            <person name="Zhao G."/>
            <person name="Zou C."/>
            <person name="Li K."/>
            <person name="Wang K."/>
            <person name="Li T."/>
            <person name="Gao L."/>
            <person name="Zhang X."/>
            <person name="Wang H."/>
            <person name="Yang Z."/>
            <person name="Liu X."/>
            <person name="Jiang W."/>
            <person name="Mao L."/>
            <person name="Kong X."/>
            <person name="Jiao Y."/>
            <person name="Jia J."/>
        </authorList>
    </citation>
    <scope>NUCLEOTIDE SEQUENCE [LARGE SCALE GENOMIC DNA]</scope>
    <source>
        <strain evidence="2">cv. AL8/78</strain>
    </source>
</reference>
<name>A0A452ZBH9_AEGTS</name>
<protein>
    <submittedName>
        <fullName evidence="1">Uncharacterized protein</fullName>
    </submittedName>
</protein>
<reference evidence="1" key="4">
    <citation type="submission" date="2019-03" db="UniProtKB">
        <authorList>
            <consortium name="EnsemblPlants"/>
        </authorList>
    </citation>
    <scope>IDENTIFICATION</scope>
</reference>
<dbReference type="Proteomes" id="UP000015105">
    <property type="component" value="Chromosome 1D"/>
</dbReference>
<dbReference type="Gramene" id="AET1Gv20695500.13">
    <property type="protein sequence ID" value="AET1Gv20695500.13"/>
    <property type="gene ID" value="AET1Gv20695500"/>
</dbReference>
<sequence length="61" mass="7313">MFLASISYEVTLLCLRFSTKQTYRVYHMFFVEKHPREYSGISVLPFTLLPCRFLTMDRQLS</sequence>
<reference evidence="2" key="1">
    <citation type="journal article" date="2014" name="Science">
        <title>Ancient hybridizations among the ancestral genomes of bread wheat.</title>
        <authorList>
            <consortium name="International Wheat Genome Sequencing Consortium,"/>
            <person name="Marcussen T."/>
            <person name="Sandve S.R."/>
            <person name="Heier L."/>
            <person name="Spannagl M."/>
            <person name="Pfeifer M."/>
            <person name="Jakobsen K.S."/>
            <person name="Wulff B.B."/>
            <person name="Steuernagel B."/>
            <person name="Mayer K.F."/>
            <person name="Olsen O.A."/>
        </authorList>
    </citation>
    <scope>NUCLEOTIDE SEQUENCE [LARGE SCALE GENOMIC DNA]</scope>
    <source>
        <strain evidence="2">cv. AL8/78</strain>
    </source>
</reference>
<reference evidence="1" key="3">
    <citation type="journal article" date="2017" name="Nature">
        <title>Genome sequence of the progenitor of the wheat D genome Aegilops tauschii.</title>
        <authorList>
            <person name="Luo M.C."/>
            <person name="Gu Y.Q."/>
            <person name="Puiu D."/>
            <person name="Wang H."/>
            <person name="Twardziok S.O."/>
            <person name="Deal K.R."/>
            <person name="Huo N."/>
            <person name="Zhu T."/>
            <person name="Wang L."/>
            <person name="Wang Y."/>
            <person name="McGuire P.E."/>
            <person name="Liu S."/>
            <person name="Long H."/>
            <person name="Ramasamy R.K."/>
            <person name="Rodriguez J.C."/>
            <person name="Van S.L."/>
            <person name="Yuan L."/>
            <person name="Wang Z."/>
            <person name="Xia Z."/>
            <person name="Xiao L."/>
            <person name="Anderson O.D."/>
            <person name="Ouyang S."/>
            <person name="Liang Y."/>
            <person name="Zimin A.V."/>
            <person name="Pertea G."/>
            <person name="Qi P."/>
            <person name="Bennetzen J.L."/>
            <person name="Dai X."/>
            <person name="Dawson M.W."/>
            <person name="Muller H.G."/>
            <person name="Kugler K."/>
            <person name="Rivarola-Duarte L."/>
            <person name="Spannagl M."/>
            <person name="Mayer K.F.X."/>
            <person name="Lu F.H."/>
            <person name="Bevan M.W."/>
            <person name="Leroy P."/>
            <person name="Li P."/>
            <person name="You F.M."/>
            <person name="Sun Q."/>
            <person name="Liu Z."/>
            <person name="Lyons E."/>
            <person name="Wicker T."/>
            <person name="Salzberg S.L."/>
            <person name="Devos K.M."/>
            <person name="Dvorak J."/>
        </authorList>
    </citation>
    <scope>NUCLEOTIDE SEQUENCE [LARGE SCALE GENOMIC DNA]</scope>
    <source>
        <strain evidence="1">cv. AL8/78</strain>
    </source>
</reference>
<reference evidence="1" key="5">
    <citation type="journal article" date="2021" name="G3 (Bethesda)">
        <title>Aegilops tauschii genome assembly Aet v5.0 features greater sequence contiguity and improved annotation.</title>
        <authorList>
            <person name="Wang L."/>
            <person name="Zhu T."/>
            <person name="Rodriguez J.C."/>
            <person name="Deal K.R."/>
            <person name="Dubcovsky J."/>
            <person name="McGuire P.E."/>
            <person name="Lux T."/>
            <person name="Spannagl M."/>
            <person name="Mayer K.F.X."/>
            <person name="Baldrich P."/>
            <person name="Meyers B.C."/>
            <person name="Huo N."/>
            <person name="Gu Y.Q."/>
            <person name="Zhou H."/>
            <person name="Devos K.M."/>
            <person name="Bennetzen J.L."/>
            <person name="Unver T."/>
            <person name="Budak H."/>
            <person name="Gulick P.J."/>
            <person name="Galiba G."/>
            <person name="Kalapos B."/>
            <person name="Nelson D.R."/>
            <person name="Li P."/>
            <person name="You F.M."/>
            <person name="Luo M.C."/>
            <person name="Dvorak J."/>
        </authorList>
    </citation>
    <scope>NUCLEOTIDE SEQUENCE [LARGE SCALE GENOMIC DNA]</scope>
    <source>
        <strain evidence="1">cv. AL8/78</strain>
    </source>
</reference>
<dbReference type="AlphaFoldDB" id="A0A452ZBH9"/>